<keyword evidence="8" id="KW-1185">Reference proteome</keyword>
<evidence type="ECO:0000259" key="6">
    <source>
        <dbReference type="PROSITE" id="PS51007"/>
    </source>
</evidence>
<feature type="signal peptide" evidence="5">
    <location>
        <begin position="1"/>
        <end position="21"/>
    </location>
</feature>
<gene>
    <name evidence="7" type="ORF">E2F46_09160</name>
</gene>
<dbReference type="GO" id="GO:0020037">
    <property type="term" value="F:heme binding"/>
    <property type="evidence" value="ECO:0007669"/>
    <property type="project" value="InterPro"/>
</dbReference>
<dbReference type="Proteomes" id="UP000294796">
    <property type="component" value="Unassembled WGS sequence"/>
</dbReference>
<dbReference type="GO" id="GO:0046872">
    <property type="term" value="F:metal ion binding"/>
    <property type="evidence" value="ECO:0007669"/>
    <property type="project" value="UniProtKB-KW"/>
</dbReference>
<proteinExistence type="predicted"/>
<dbReference type="PANTHER" id="PTHR35008">
    <property type="entry name" value="BLL4482 PROTEIN-RELATED"/>
    <property type="match status" value="1"/>
</dbReference>
<dbReference type="InterPro" id="IPR051459">
    <property type="entry name" value="Cytochrome_c-type_DH"/>
</dbReference>
<evidence type="ECO:0000256" key="3">
    <source>
        <dbReference type="ARBA" id="ARBA00023004"/>
    </source>
</evidence>
<feature type="domain" description="Cytochrome c" evidence="6">
    <location>
        <begin position="221"/>
        <end position="323"/>
    </location>
</feature>
<keyword evidence="1 4" id="KW-0349">Heme</keyword>
<keyword evidence="3 4" id="KW-0408">Iron</keyword>
<dbReference type="OrthoDB" id="9811281at2"/>
<accession>A0A4V3ALU4</accession>
<organism evidence="7 8">
    <name type="scientific">Luteimonas aestuarii</name>
    <dbReference type="NCBI Taxonomy" id="453837"/>
    <lineage>
        <taxon>Bacteria</taxon>
        <taxon>Pseudomonadati</taxon>
        <taxon>Pseudomonadota</taxon>
        <taxon>Gammaproteobacteria</taxon>
        <taxon>Lysobacterales</taxon>
        <taxon>Lysobacteraceae</taxon>
        <taxon>Luteimonas</taxon>
    </lineage>
</organism>
<evidence type="ECO:0000313" key="7">
    <source>
        <dbReference type="EMBL" id="TDK24437.1"/>
    </source>
</evidence>
<keyword evidence="2 4" id="KW-0479">Metal-binding</keyword>
<evidence type="ECO:0000256" key="4">
    <source>
        <dbReference type="PROSITE-ProRule" id="PRU00433"/>
    </source>
</evidence>
<feature type="domain" description="Cytochrome c" evidence="6">
    <location>
        <begin position="70"/>
        <end position="184"/>
    </location>
</feature>
<reference evidence="7 8" key="1">
    <citation type="submission" date="2019-03" db="EMBL/GenBank/DDBJ databases">
        <title>Luteimonas zhaokaii sp.nov., isolated from the rectal contents of Plateau pika in Yushu, Qinghai Province, China.</title>
        <authorList>
            <person name="Zhang G."/>
        </authorList>
    </citation>
    <scope>NUCLEOTIDE SEQUENCE [LARGE SCALE GENOMIC DNA]</scope>
    <source>
        <strain evidence="7 8">B9</strain>
    </source>
</reference>
<evidence type="ECO:0000256" key="5">
    <source>
        <dbReference type="SAM" id="SignalP"/>
    </source>
</evidence>
<dbReference type="PROSITE" id="PS51007">
    <property type="entry name" value="CYTC"/>
    <property type="match status" value="2"/>
</dbReference>
<protein>
    <recommendedName>
        <fullName evidence="6">Cytochrome c domain-containing protein</fullName>
    </recommendedName>
</protein>
<dbReference type="SUPFAM" id="SSF46626">
    <property type="entry name" value="Cytochrome c"/>
    <property type="match status" value="2"/>
</dbReference>
<evidence type="ECO:0000256" key="1">
    <source>
        <dbReference type="ARBA" id="ARBA00022617"/>
    </source>
</evidence>
<dbReference type="AlphaFoldDB" id="A0A4V3ALU4"/>
<evidence type="ECO:0000256" key="2">
    <source>
        <dbReference type="ARBA" id="ARBA00022723"/>
    </source>
</evidence>
<dbReference type="InterPro" id="IPR036909">
    <property type="entry name" value="Cyt_c-like_dom_sf"/>
</dbReference>
<dbReference type="EMBL" id="SMTF01000005">
    <property type="protein sequence ID" value="TDK24437.1"/>
    <property type="molecule type" value="Genomic_DNA"/>
</dbReference>
<feature type="chain" id="PRO_5020517175" description="Cytochrome c domain-containing protein" evidence="5">
    <location>
        <begin position="22"/>
        <end position="455"/>
    </location>
</feature>
<sequence length="455" mass="48894">MDRAPHRRGRMLAAVATMALAACNAAPDGGAGEAAGHSSGGEPIDIAQLPPLPGLKVRPLTDVAFERTDARRARGRYLAEGILQCAVCHSERDWSRSGAPPVAGREMAGHVWKDEGGTRLVAPNLTPDDETGIGRWSDDMLARAIREGISHDGRPLHPQMWYPSFAMLSDEDLASVIVHLRALAPIRNPLPRTQLPDEVLQAIAARPVPITAPVAGPVDDSPVERGRYLTNIADCGGCHTAWEGERLAGAFAGGNAIERDGRRIFSTNITPHATGMAYDEAAFIAIMRNGKQGMTDAVMPWVAFRNLTSDDLGAIHAFLQTRHAVAHRVSSLAEPTMCAVCGQSHGLGSLNRVERPQGVVVPNLLLREYEGTYRNEALDWTVRIALHDGQLHAHTEGEPTRVLLPIKESLFAVEGGLGPMRFVRGRDGKVGTLVSVDVDDVPLLRLAGDRPGASH</sequence>
<dbReference type="PANTHER" id="PTHR35008:SF4">
    <property type="entry name" value="BLL4482 PROTEIN"/>
    <property type="match status" value="1"/>
</dbReference>
<evidence type="ECO:0000313" key="8">
    <source>
        <dbReference type="Proteomes" id="UP000294796"/>
    </source>
</evidence>
<dbReference type="PROSITE" id="PS51257">
    <property type="entry name" value="PROKAR_LIPOPROTEIN"/>
    <property type="match status" value="1"/>
</dbReference>
<dbReference type="InterPro" id="IPR009056">
    <property type="entry name" value="Cyt_c-like_dom"/>
</dbReference>
<comment type="caution">
    <text evidence="7">The sequence shown here is derived from an EMBL/GenBank/DDBJ whole genome shotgun (WGS) entry which is preliminary data.</text>
</comment>
<name>A0A4V3ALU4_9GAMM</name>
<keyword evidence="5" id="KW-0732">Signal</keyword>
<dbReference type="Gene3D" id="1.10.760.10">
    <property type="entry name" value="Cytochrome c-like domain"/>
    <property type="match status" value="2"/>
</dbReference>
<dbReference type="GO" id="GO:0009055">
    <property type="term" value="F:electron transfer activity"/>
    <property type="evidence" value="ECO:0007669"/>
    <property type="project" value="InterPro"/>
</dbReference>
<dbReference type="RefSeq" id="WP_133321769.1">
    <property type="nucleotide sequence ID" value="NZ_SMTF01000005.1"/>
</dbReference>